<feature type="compositionally biased region" description="Basic and acidic residues" evidence="1">
    <location>
        <begin position="18"/>
        <end position="68"/>
    </location>
</feature>
<proteinExistence type="predicted"/>
<organism evidence="2 3">
    <name type="scientific">Trachymyrmex septentrionalis</name>
    <dbReference type="NCBI Taxonomy" id="34720"/>
    <lineage>
        <taxon>Eukaryota</taxon>
        <taxon>Metazoa</taxon>
        <taxon>Ecdysozoa</taxon>
        <taxon>Arthropoda</taxon>
        <taxon>Hexapoda</taxon>
        <taxon>Insecta</taxon>
        <taxon>Pterygota</taxon>
        <taxon>Neoptera</taxon>
        <taxon>Endopterygota</taxon>
        <taxon>Hymenoptera</taxon>
        <taxon>Apocrita</taxon>
        <taxon>Aculeata</taxon>
        <taxon>Formicoidea</taxon>
        <taxon>Formicidae</taxon>
        <taxon>Myrmicinae</taxon>
        <taxon>Trachymyrmex</taxon>
    </lineage>
</organism>
<evidence type="ECO:0000313" key="3">
    <source>
        <dbReference type="Proteomes" id="UP000078541"/>
    </source>
</evidence>
<keyword evidence="3" id="KW-1185">Reference proteome</keyword>
<evidence type="ECO:0000313" key="2">
    <source>
        <dbReference type="EMBL" id="KYN31401.1"/>
    </source>
</evidence>
<accession>A0A195ETB5</accession>
<dbReference type="Proteomes" id="UP000078541">
    <property type="component" value="Unassembled WGS sequence"/>
</dbReference>
<name>A0A195ETB5_9HYME</name>
<feature type="region of interest" description="Disordered" evidence="1">
    <location>
        <begin position="1"/>
        <end position="68"/>
    </location>
</feature>
<sequence length="117" mass="13778">MGTWKNSRHQSPAARRFLIREDARNRSRKDAAKHRSDETRSQNDHGVIDNRNRTGDDPSVRRRELERKRSVLPPVSFRLPDRKRSEKNTNSPRFLQAVSRFVDARKKFVTKAGRVRT</sequence>
<dbReference type="AlphaFoldDB" id="A0A195ETB5"/>
<protein>
    <submittedName>
        <fullName evidence="2">Uncharacterized protein</fullName>
    </submittedName>
</protein>
<dbReference type="EMBL" id="KQ981979">
    <property type="protein sequence ID" value="KYN31401.1"/>
    <property type="molecule type" value="Genomic_DNA"/>
</dbReference>
<reference evidence="2 3" key="1">
    <citation type="submission" date="2016-03" db="EMBL/GenBank/DDBJ databases">
        <title>Trachymyrmex septentrionalis WGS genome.</title>
        <authorList>
            <person name="Nygaard S."/>
            <person name="Hu H."/>
            <person name="Boomsma J."/>
            <person name="Zhang G."/>
        </authorList>
    </citation>
    <scope>NUCLEOTIDE SEQUENCE [LARGE SCALE GENOMIC DNA]</scope>
    <source>
        <strain evidence="2">Tsep2-gDNA-1</strain>
        <tissue evidence="2">Whole body</tissue>
    </source>
</reference>
<gene>
    <name evidence="2" type="ORF">ALC56_14282</name>
</gene>
<evidence type="ECO:0000256" key="1">
    <source>
        <dbReference type="SAM" id="MobiDB-lite"/>
    </source>
</evidence>